<comment type="caution">
    <text evidence="1">The sequence shown here is derived from an EMBL/GenBank/DDBJ whole genome shotgun (WGS) entry which is preliminary data.</text>
</comment>
<dbReference type="AlphaFoldDB" id="A0A2W5MJ54"/>
<name>A0A2W5MJ54_SPHMC</name>
<accession>A0A2W5MJ54</accession>
<organism evidence="1 2">
    <name type="scientific">Sphingopyxis macrogoltabida</name>
    <name type="common">Sphingomonas macrogoltabidus</name>
    <dbReference type="NCBI Taxonomy" id="33050"/>
    <lineage>
        <taxon>Bacteria</taxon>
        <taxon>Pseudomonadati</taxon>
        <taxon>Pseudomonadota</taxon>
        <taxon>Alphaproteobacteria</taxon>
        <taxon>Sphingomonadales</taxon>
        <taxon>Sphingomonadaceae</taxon>
        <taxon>Sphingopyxis</taxon>
    </lineage>
</organism>
<gene>
    <name evidence="1" type="ORF">DI569_16880</name>
</gene>
<sequence length="60" mass="6820">MNVTRIDYHEKADHYRRLASEAAYCAATALNPADMDAWDERAARYDQMADNALQMARKAA</sequence>
<dbReference type="EMBL" id="QFPJ01000124">
    <property type="protein sequence ID" value="PZQ19957.1"/>
    <property type="molecule type" value="Genomic_DNA"/>
</dbReference>
<dbReference type="Proteomes" id="UP000248597">
    <property type="component" value="Unassembled WGS sequence"/>
</dbReference>
<reference evidence="1 2" key="1">
    <citation type="submission" date="2017-08" db="EMBL/GenBank/DDBJ databases">
        <title>Infants hospitalized years apart are colonized by the same room-sourced microbial strains.</title>
        <authorList>
            <person name="Brooks B."/>
            <person name="Olm M.R."/>
            <person name="Firek B.A."/>
            <person name="Baker R."/>
            <person name="Thomas B.C."/>
            <person name="Morowitz M.J."/>
            <person name="Banfield J.F."/>
        </authorList>
    </citation>
    <scope>NUCLEOTIDE SEQUENCE [LARGE SCALE GENOMIC DNA]</scope>
    <source>
        <strain evidence="1">S2_005_003_R2_47</strain>
    </source>
</reference>
<protein>
    <submittedName>
        <fullName evidence="1">Uncharacterized protein</fullName>
    </submittedName>
</protein>
<evidence type="ECO:0000313" key="1">
    <source>
        <dbReference type="EMBL" id="PZQ19957.1"/>
    </source>
</evidence>
<evidence type="ECO:0000313" key="2">
    <source>
        <dbReference type="Proteomes" id="UP000248597"/>
    </source>
</evidence>
<proteinExistence type="predicted"/>